<name>A0A8H7BZD7_AGABI</name>
<dbReference type="Proteomes" id="UP000629468">
    <property type="component" value="Unassembled WGS sequence"/>
</dbReference>
<organism evidence="1 2">
    <name type="scientific">Agaricus bisporus var. burnettii</name>
    <dbReference type="NCBI Taxonomy" id="192524"/>
    <lineage>
        <taxon>Eukaryota</taxon>
        <taxon>Fungi</taxon>
        <taxon>Dikarya</taxon>
        <taxon>Basidiomycota</taxon>
        <taxon>Agaricomycotina</taxon>
        <taxon>Agaricomycetes</taxon>
        <taxon>Agaricomycetidae</taxon>
        <taxon>Agaricales</taxon>
        <taxon>Agaricineae</taxon>
        <taxon>Agaricaceae</taxon>
        <taxon>Agaricus</taxon>
    </lineage>
</organism>
<sequence>MSVRENERIALVFCPEPRDTAFLIAHWLGICHLPCHPPFLLPPFRLSPQQISTLFFKLFHLTCPRNISCSPPLPRSFADTYSGHFQVFHKGSRASDIQSAPDAPASAFHCYATLETVSNPSRDEIDLLSR</sequence>
<dbReference type="EMBL" id="JABXXO010000016">
    <property type="protein sequence ID" value="KAF7759811.1"/>
    <property type="molecule type" value="Genomic_DNA"/>
</dbReference>
<dbReference type="AlphaFoldDB" id="A0A8H7BZD7"/>
<evidence type="ECO:0000313" key="2">
    <source>
        <dbReference type="Proteomes" id="UP000629468"/>
    </source>
</evidence>
<comment type="caution">
    <text evidence="1">The sequence shown here is derived from an EMBL/GenBank/DDBJ whole genome shotgun (WGS) entry which is preliminary data.</text>
</comment>
<protein>
    <submittedName>
        <fullName evidence="1">Uncharacterized protein</fullName>
    </submittedName>
</protein>
<accession>A0A8H7BZD7</accession>
<gene>
    <name evidence="1" type="ORF">Agabi119p4_11506</name>
</gene>
<evidence type="ECO:0000313" key="1">
    <source>
        <dbReference type="EMBL" id="KAF7759811.1"/>
    </source>
</evidence>
<reference evidence="1 2" key="1">
    <citation type="journal article" name="Sci. Rep.">
        <title>Telomere-to-telomere assembled and centromere annotated genomes of the two main subspecies of the button mushroom Agaricus bisporus reveal especially polymorphic chromosome ends.</title>
        <authorList>
            <person name="Sonnenberg A.S.M."/>
            <person name="Sedaghat-Telgerd N."/>
            <person name="Lavrijssen B."/>
            <person name="Ohm R.A."/>
            <person name="Hendrickx P.M."/>
            <person name="Scholtmeijer K."/>
            <person name="Baars J.J.P."/>
            <person name="van Peer A."/>
        </authorList>
    </citation>
    <scope>NUCLEOTIDE SEQUENCE [LARGE SCALE GENOMIC DNA]</scope>
    <source>
        <strain evidence="1 2">H119_p4</strain>
    </source>
</reference>
<proteinExistence type="predicted"/>